<dbReference type="EMBL" id="BMUT01000007">
    <property type="protein sequence ID" value="GGX88631.1"/>
    <property type="molecule type" value="Genomic_DNA"/>
</dbReference>
<evidence type="ECO:0000313" key="3">
    <source>
        <dbReference type="Proteomes" id="UP000659223"/>
    </source>
</evidence>
<evidence type="ECO:0000256" key="1">
    <source>
        <dbReference type="SAM" id="MobiDB-lite"/>
    </source>
</evidence>
<dbReference type="RefSeq" id="WP_190022874.1">
    <property type="nucleotide sequence ID" value="NZ_BMUT01000007.1"/>
</dbReference>
<name>A0ABQ2YLV9_9ACTN</name>
<proteinExistence type="predicted"/>
<comment type="caution">
    <text evidence="2">The sequence shown here is derived from an EMBL/GenBank/DDBJ whole genome shotgun (WGS) entry which is preliminary data.</text>
</comment>
<evidence type="ECO:0000313" key="2">
    <source>
        <dbReference type="EMBL" id="GGX88631.1"/>
    </source>
</evidence>
<accession>A0ABQ2YLV9</accession>
<organism evidence="2 3">
    <name type="scientific">Streptomyces hiroshimensis</name>
    <dbReference type="NCBI Taxonomy" id="66424"/>
    <lineage>
        <taxon>Bacteria</taxon>
        <taxon>Bacillati</taxon>
        <taxon>Actinomycetota</taxon>
        <taxon>Actinomycetes</taxon>
        <taxon>Kitasatosporales</taxon>
        <taxon>Streptomycetaceae</taxon>
        <taxon>Streptomyces</taxon>
    </lineage>
</organism>
<reference evidence="3" key="1">
    <citation type="journal article" date="2019" name="Int. J. Syst. Evol. Microbiol.">
        <title>The Global Catalogue of Microorganisms (GCM) 10K type strain sequencing project: providing services to taxonomists for standard genome sequencing and annotation.</title>
        <authorList>
            <consortium name="The Broad Institute Genomics Platform"/>
            <consortium name="The Broad Institute Genome Sequencing Center for Infectious Disease"/>
            <person name="Wu L."/>
            <person name="Ma J."/>
        </authorList>
    </citation>
    <scope>NUCLEOTIDE SEQUENCE [LARGE SCALE GENOMIC DNA]</scope>
    <source>
        <strain evidence="3">JCM 4586</strain>
    </source>
</reference>
<dbReference type="Proteomes" id="UP000659223">
    <property type="component" value="Unassembled WGS sequence"/>
</dbReference>
<feature type="compositionally biased region" description="Pro residues" evidence="1">
    <location>
        <begin position="1"/>
        <end position="12"/>
    </location>
</feature>
<gene>
    <name evidence="2" type="ORF">GCM10010324_38020</name>
</gene>
<protein>
    <submittedName>
        <fullName evidence="2">Uncharacterized protein</fullName>
    </submittedName>
</protein>
<feature type="region of interest" description="Disordered" evidence="1">
    <location>
        <begin position="1"/>
        <end position="22"/>
    </location>
</feature>
<sequence length="82" mass="8569">MGPRYGPGPPGGGPDGDAPRPRLRWSARELLPQARAFDLAAPTWLRGRPGNIVPIVAATKESRPADNLAPANGILWGLPAAP</sequence>
<keyword evidence="3" id="KW-1185">Reference proteome</keyword>